<dbReference type="Pfam" id="PF01243">
    <property type="entry name" value="PNPOx_N"/>
    <property type="match status" value="1"/>
</dbReference>
<evidence type="ECO:0000313" key="2">
    <source>
        <dbReference type="EMBL" id="MFG6413399.1"/>
    </source>
</evidence>
<protein>
    <submittedName>
        <fullName evidence="2">Pyridoxamine 5'-phosphate oxidase family protein</fullName>
    </submittedName>
</protein>
<sequence>MLPHAFKPDAAHVITDEAALQSLFEPTHALAIQKCQNRLGRHAQEFIRRSPFLCIGTQDRDGNADVSPRGDPAGFVSILDEQTLAIPDRPGNNRLDSLRNILANPHVGLLFMVPGFDETLRVNGQATLVTDPALLNTMRVNDRTPTVALVVTVREVFLHCAKAFRRSHLWDPAHRHPRSEMPSLVKMILEDTTGAPSDDDMRKLDDALEDAYAKSMY</sequence>
<proteinExistence type="predicted"/>
<dbReference type="PANTHER" id="PTHR42815">
    <property type="entry name" value="FAD-BINDING, PUTATIVE (AFU_ORTHOLOGUE AFUA_6G07600)-RELATED"/>
    <property type="match status" value="1"/>
</dbReference>
<dbReference type="InterPro" id="IPR011576">
    <property type="entry name" value="Pyridox_Oxase_N"/>
</dbReference>
<name>A0ABW7EIW9_9BURK</name>
<dbReference type="RefSeq" id="WP_394469487.1">
    <property type="nucleotide sequence ID" value="NZ_JBIGHY010000002.1"/>
</dbReference>
<reference evidence="2 3" key="1">
    <citation type="submission" date="2024-09" db="EMBL/GenBank/DDBJ databases">
        <title>Novel species of the genus Pelomonas and Roseateles isolated from streams.</title>
        <authorList>
            <person name="Lu H."/>
        </authorList>
    </citation>
    <scope>NUCLEOTIDE SEQUENCE [LARGE SCALE GENOMIC DNA]</scope>
    <source>
        <strain evidence="2 3">DC23W</strain>
    </source>
</reference>
<dbReference type="NCBIfam" id="TIGR04025">
    <property type="entry name" value="PPOX_FMN_DR2398"/>
    <property type="match status" value="1"/>
</dbReference>
<keyword evidence="3" id="KW-1185">Reference proteome</keyword>
<evidence type="ECO:0000313" key="3">
    <source>
        <dbReference type="Proteomes" id="UP001606300"/>
    </source>
</evidence>
<dbReference type="InterPro" id="IPR012349">
    <property type="entry name" value="Split_barrel_FMN-bd"/>
</dbReference>
<feature type="domain" description="Pyridoxamine 5'-phosphate oxidase N-terminal" evidence="1">
    <location>
        <begin position="42"/>
        <end position="160"/>
    </location>
</feature>
<comment type="caution">
    <text evidence="2">The sequence shown here is derived from an EMBL/GenBank/DDBJ whole genome shotgun (WGS) entry which is preliminary data.</text>
</comment>
<dbReference type="SUPFAM" id="SSF50475">
    <property type="entry name" value="FMN-binding split barrel"/>
    <property type="match status" value="1"/>
</dbReference>
<dbReference type="EMBL" id="JBIGHY010000002">
    <property type="protein sequence ID" value="MFG6413399.1"/>
    <property type="molecule type" value="Genomic_DNA"/>
</dbReference>
<evidence type="ECO:0000259" key="1">
    <source>
        <dbReference type="Pfam" id="PF01243"/>
    </source>
</evidence>
<accession>A0ABW7EIW9</accession>
<dbReference type="PANTHER" id="PTHR42815:SF2">
    <property type="entry name" value="FAD-BINDING, PUTATIVE (AFU_ORTHOLOGUE AFUA_6G07600)-RELATED"/>
    <property type="match status" value="1"/>
</dbReference>
<dbReference type="Gene3D" id="2.30.110.10">
    <property type="entry name" value="Electron Transport, Fmn-binding Protein, Chain A"/>
    <property type="match status" value="1"/>
</dbReference>
<dbReference type="InterPro" id="IPR024029">
    <property type="entry name" value="Pyridox_Oxase_FMN-dep"/>
</dbReference>
<organism evidence="2 3">
    <name type="scientific">Pelomonas dachongensis</name>
    <dbReference type="NCBI Taxonomy" id="3299029"/>
    <lineage>
        <taxon>Bacteria</taxon>
        <taxon>Pseudomonadati</taxon>
        <taxon>Pseudomonadota</taxon>
        <taxon>Betaproteobacteria</taxon>
        <taxon>Burkholderiales</taxon>
        <taxon>Sphaerotilaceae</taxon>
        <taxon>Roseateles</taxon>
    </lineage>
</organism>
<gene>
    <name evidence="2" type="ORF">ACG02S_05745</name>
</gene>
<dbReference type="Proteomes" id="UP001606300">
    <property type="component" value="Unassembled WGS sequence"/>
</dbReference>